<dbReference type="GO" id="GO:0005634">
    <property type="term" value="C:nucleus"/>
    <property type="evidence" value="ECO:0007669"/>
    <property type="project" value="TreeGrafter"/>
</dbReference>
<evidence type="ECO:0000256" key="1">
    <source>
        <dbReference type="ARBA" id="ARBA00022722"/>
    </source>
</evidence>
<keyword evidence="2" id="KW-0378">Hydrolase</keyword>
<evidence type="ECO:0000259" key="4">
    <source>
        <dbReference type="SMART" id="SM00474"/>
    </source>
</evidence>
<dbReference type="InterPro" id="IPR036397">
    <property type="entry name" value="RNaseH_sf"/>
</dbReference>
<dbReference type="GO" id="GO:0005737">
    <property type="term" value="C:cytoplasm"/>
    <property type="evidence" value="ECO:0007669"/>
    <property type="project" value="TreeGrafter"/>
</dbReference>
<feature type="domain" description="3'-5' exonuclease" evidence="4">
    <location>
        <begin position="1"/>
        <end position="171"/>
    </location>
</feature>
<evidence type="ECO:0000313" key="6">
    <source>
        <dbReference type="Proteomes" id="UP000591131"/>
    </source>
</evidence>
<dbReference type="Gene3D" id="3.30.420.10">
    <property type="entry name" value="Ribonuclease H-like superfamily/Ribonuclease H"/>
    <property type="match status" value="1"/>
</dbReference>
<name>A0A7J6MKM6_PERCH</name>
<dbReference type="Pfam" id="PF01612">
    <property type="entry name" value="DNA_pol_A_exo1"/>
    <property type="match status" value="1"/>
</dbReference>
<accession>A0A7J6MKM6</accession>
<dbReference type="CDD" id="cd06141">
    <property type="entry name" value="WRN_exo"/>
    <property type="match status" value="1"/>
</dbReference>
<dbReference type="InterPro" id="IPR002562">
    <property type="entry name" value="3'-5'_exonuclease_dom"/>
</dbReference>
<reference evidence="5 6" key="1">
    <citation type="submission" date="2020-04" db="EMBL/GenBank/DDBJ databases">
        <title>Perkinsus chesapeaki whole genome sequence.</title>
        <authorList>
            <person name="Bogema D.R."/>
        </authorList>
    </citation>
    <scope>NUCLEOTIDE SEQUENCE [LARGE SCALE GENOMIC DNA]</scope>
    <source>
        <strain evidence="5">ATCC PRA-425</strain>
    </source>
</reference>
<evidence type="ECO:0000256" key="2">
    <source>
        <dbReference type="ARBA" id="ARBA00022801"/>
    </source>
</evidence>
<dbReference type="Proteomes" id="UP000591131">
    <property type="component" value="Unassembled WGS sequence"/>
</dbReference>
<dbReference type="AlphaFoldDB" id="A0A7J6MKM6"/>
<dbReference type="PANTHER" id="PTHR13620">
    <property type="entry name" value="3-5 EXONUCLEASE"/>
    <property type="match status" value="1"/>
</dbReference>
<dbReference type="SUPFAM" id="SSF53098">
    <property type="entry name" value="Ribonuclease H-like"/>
    <property type="match status" value="1"/>
</dbReference>
<dbReference type="SMART" id="SM00474">
    <property type="entry name" value="35EXOc"/>
    <property type="match status" value="1"/>
</dbReference>
<comment type="caution">
    <text evidence="5">The sequence shown here is derived from an EMBL/GenBank/DDBJ whole genome shotgun (WGS) entry which is preliminary data.</text>
</comment>
<evidence type="ECO:0000256" key="3">
    <source>
        <dbReference type="SAM" id="MobiDB-lite"/>
    </source>
</evidence>
<dbReference type="OrthoDB" id="1920326at2759"/>
<proteinExistence type="predicted"/>
<feature type="region of interest" description="Disordered" evidence="3">
    <location>
        <begin position="188"/>
        <end position="220"/>
    </location>
</feature>
<gene>
    <name evidence="5" type="ORF">FOL47_001248</name>
</gene>
<organism evidence="5 6">
    <name type="scientific">Perkinsus chesapeaki</name>
    <name type="common">Clam parasite</name>
    <name type="synonym">Perkinsus andrewsi</name>
    <dbReference type="NCBI Taxonomy" id="330153"/>
    <lineage>
        <taxon>Eukaryota</taxon>
        <taxon>Sar</taxon>
        <taxon>Alveolata</taxon>
        <taxon>Perkinsozoa</taxon>
        <taxon>Perkinsea</taxon>
        <taxon>Perkinsida</taxon>
        <taxon>Perkinsidae</taxon>
        <taxon>Perkinsus</taxon>
    </lineage>
</organism>
<dbReference type="GO" id="GO:0008408">
    <property type="term" value="F:3'-5' exonuclease activity"/>
    <property type="evidence" value="ECO:0007669"/>
    <property type="project" value="InterPro"/>
</dbReference>
<dbReference type="EMBL" id="JAAPAO010000129">
    <property type="protein sequence ID" value="KAF4671750.1"/>
    <property type="molecule type" value="Genomic_DNA"/>
</dbReference>
<dbReference type="InterPro" id="IPR051132">
    <property type="entry name" value="3-5_Exonuclease_domain"/>
</dbReference>
<dbReference type="PANTHER" id="PTHR13620:SF104">
    <property type="entry name" value="EXONUCLEASE 3'-5' DOMAIN-CONTAINING PROTEIN 2"/>
    <property type="match status" value="1"/>
</dbReference>
<feature type="compositionally biased region" description="Low complexity" evidence="3">
    <location>
        <begin position="203"/>
        <end position="217"/>
    </location>
</feature>
<sequence>MLIDTKEEDERAAIAFDNETLLGFDSETKPSLVPGVTNKTAIIQVASASVCGIWRVRELDALPPTLARLLTDPTIIKASQGATPEVATVYREFSGLKCQGFVDLHLLAMGLRCNPRSLQGLCALFLHKRLLKAERISNWEQIPLSPSQLEYAATDAWVSRQVLEAMRAAFNVDKLSFERPVNPDDLGLVPRSPVSVQQPLRTSSKAAAGSSSESTAANPSTAAGMKALANLCVEKAYVLTVESFEPAMGGFRCLLKVNLRHNGRPHVLQCRSNEVHTSIRAAQDDAADVALSSIHEIVGAQETVADPS</sequence>
<keyword evidence="6" id="KW-1185">Reference proteome</keyword>
<dbReference type="GO" id="GO:0003676">
    <property type="term" value="F:nucleic acid binding"/>
    <property type="evidence" value="ECO:0007669"/>
    <property type="project" value="InterPro"/>
</dbReference>
<dbReference type="GO" id="GO:0006139">
    <property type="term" value="P:nucleobase-containing compound metabolic process"/>
    <property type="evidence" value="ECO:0007669"/>
    <property type="project" value="InterPro"/>
</dbReference>
<dbReference type="InterPro" id="IPR012337">
    <property type="entry name" value="RNaseH-like_sf"/>
</dbReference>
<keyword evidence="1" id="KW-0540">Nuclease</keyword>
<evidence type="ECO:0000313" key="5">
    <source>
        <dbReference type="EMBL" id="KAF4671750.1"/>
    </source>
</evidence>
<protein>
    <recommendedName>
        <fullName evidence="4">3'-5' exonuclease domain-containing protein</fullName>
    </recommendedName>
</protein>